<keyword evidence="3" id="KW-0732">Signal</keyword>
<dbReference type="PANTHER" id="PTHR10003">
    <property type="entry name" value="SUPEROXIDE DISMUTASE CU-ZN -RELATED"/>
    <property type="match status" value="1"/>
</dbReference>
<evidence type="ECO:0000256" key="2">
    <source>
        <dbReference type="RuleBase" id="RU000393"/>
    </source>
</evidence>
<comment type="catalytic activity">
    <reaction evidence="2">
        <text>2 superoxide + 2 H(+) = H2O2 + O2</text>
        <dbReference type="Rhea" id="RHEA:20696"/>
        <dbReference type="ChEBI" id="CHEBI:15378"/>
        <dbReference type="ChEBI" id="CHEBI:15379"/>
        <dbReference type="ChEBI" id="CHEBI:16240"/>
        <dbReference type="ChEBI" id="CHEBI:18421"/>
        <dbReference type="EC" id="1.15.1.1"/>
    </reaction>
</comment>
<feature type="domain" description="Superoxide dismutase copper/zinc binding" evidence="4">
    <location>
        <begin position="42"/>
        <end position="172"/>
    </location>
</feature>
<dbReference type="Pfam" id="PF00080">
    <property type="entry name" value="Sod_Cu"/>
    <property type="match status" value="1"/>
</dbReference>
<dbReference type="EC" id="1.15.1.1" evidence="2"/>
<feature type="chain" id="PRO_5016587932" description="Superoxide dismutase [Cu-Zn]" evidence="3">
    <location>
        <begin position="27"/>
        <end position="173"/>
    </location>
</feature>
<evidence type="ECO:0000313" key="6">
    <source>
        <dbReference type="Proteomes" id="UP000263993"/>
    </source>
</evidence>
<dbReference type="OrthoDB" id="5431326at2"/>
<gene>
    <name evidence="5" type="ORF">DXH78_19410</name>
</gene>
<dbReference type="CDD" id="cd00305">
    <property type="entry name" value="Cu-Zn_Superoxide_Dismutase"/>
    <property type="match status" value="1"/>
</dbReference>
<comment type="similarity">
    <text evidence="1 2">Belongs to the Cu-Zn superoxide dismutase family.</text>
</comment>
<dbReference type="InterPro" id="IPR001424">
    <property type="entry name" value="SOD_Cu_Zn_dom"/>
</dbReference>
<dbReference type="EMBL" id="QRGO01000003">
    <property type="protein sequence ID" value="RDV01390.1"/>
    <property type="molecule type" value="Genomic_DNA"/>
</dbReference>
<dbReference type="InterPro" id="IPR036423">
    <property type="entry name" value="SOD-like_Cu/Zn_dom_sf"/>
</dbReference>
<dbReference type="GO" id="GO:0005507">
    <property type="term" value="F:copper ion binding"/>
    <property type="evidence" value="ECO:0007669"/>
    <property type="project" value="InterPro"/>
</dbReference>
<sequence>MTTSNHIIAAGLAAALALTSALPAAAQTASAPLKDAQGKEIGAANLMQTPRGVLINLSVKGLPPGEHAFHVHAVGKCEPPFTSAGGHFNPDQKKHGLMSADGAHAGDMPNLHIPQSGDLAVEVLNAAVTLEKGKPNSLLDADGSALVIHADTDDYKTDPTGDAGGRIACGVVQ</sequence>
<dbReference type="RefSeq" id="WP_115518908.1">
    <property type="nucleotide sequence ID" value="NZ_QRGO01000003.1"/>
</dbReference>
<organism evidence="5 6">
    <name type="scientific">Undibacter mobilis</name>
    <dbReference type="NCBI Taxonomy" id="2292256"/>
    <lineage>
        <taxon>Bacteria</taxon>
        <taxon>Pseudomonadati</taxon>
        <taxon>Pseudomonadota</taxon>
        <taxon>Alphaproteobacteria</taxon>
        <taxon>Hyphomicrobiales</taxon>
        <taxon>Nitrobacteraceae</taxon>
        <taxon>Undibacter</taxon>
    </lineage>
</organism>
<dbReference type="SUPFAM" id="SSF49329">
    <property type="entry name" value="Cu,Zn superoxide dismutase-like"/>
    <property type="match status" value="1"/>
</dbReference>
<keyword evidence="2" id="KW-0862">Zinc</keyword>
<comment type="caution">
    <text evidence="5">The sequence shown here is derived from an EMBL/GenBank/DDBJ whole genome shotgun (WGS) entry which is preliminary data.</text>
</comment>
<dbReference type="Proteomes" id="UP000263993">
    <property type="component" value="Unassembled WGS sequence"/>
</dbReference>
<reference evidence="6" key="1">
    <citation type="submission" date="2018-08" db="EMBL/GenBank/DDBJ databases">
        <authorList>
            <person name="Kim S.-J."/>
            <person name="Jung G.-Y."/>
        </authorList>
    </citation>
    <scope>NUCLEOTIDE SEQUENCE [LARGE SCALE GENOMIC DNA]</scope>
    <source>
        <strain evidence="6">GY_H</strain>
    </source>
</reference>
<dbReference type="Gene3D" id="2.60.40.200">
    <property type="entry name" value="Superoxide dismutase, copper/zinc binding domain"/>
    <property type="match status" value="1"/>
</dbReference>
<accession>A0A371B1G7</accession>
<comment type="cofactor">
    <cofactor evidence="2">
        <name>Zn(2+)</name>
        <dbReference type="ChEBI" id="CHEBI:29105"/>
    </cofactor>
    <text evidence="2">Binds 1 zinc ion per subunit.</text>
</comment>
<dbReference type="AlphaFoldDB" id="A0A371B1G7"/>
<comment type="function">
    <text evidence="2">Destroys radicals which are normally produced within the cells and which are toxic to biological systems.</text>
</comment>
<dbReference type="PRINTS" id="PR00068">
    <property type="entry name" value="CUZNDISMTASE"/>
</dbReference>
<feature type="signal peptide" evidence="3">
    <location>
        <begin position="1"/>
        <end position="26"/>
    </location>
</feature>
<dbReference type="InterPro" id="IPR018152">
    <property type="entry name" value="SOD_Cu/Zn_BS"/>
</dbReference>
<evidence type="ECO:0000313" key="5">
    <source>
        <dbReference type="EMBL" id="RDV01390.1"/>
    </source>
</evidence>
<name>A0A371B1G7_9BRAD</name>
<keyword evidence="2" id="KW-0186">Copper</keyword>
<evidence type="ECO:0000256" key="3">
    <source>
        <dbReference type="SAM" id="SignalP"/>
    </source>
</evidence>
<protein>
    <recommendedName>
        <fullName evidence="2">Superoxide dismutase [Cu-Zn]</fullName>
        <ecNumber evidence="2">1.15.1.1</ecNumber>
    </recommendedName>
</protein>
<dbReference type="PROSITE" id="PS00332">
    <property type="entry name" value="SOD_CU_ZN_2"/>
    <property type="match status" value="1"/>
</dbReference>
<dbReference type="InterPro" id="IPR024134">
    <property type="entry name" value="SOD_Cu/Zn_/chaperone"/>
</dbReference>
<evidence type="ECO:0000256" key="1">
    <source>
        <dbReference type="ARBA" id="ARBA00010457"/>
    </source>
</evidence>
<keyword evidence="6" id="KW-1185">Reference proteome</keyword>
<keyword evidence="2" id="KW-0560">Oxidoreductase</keyword>
<evidence type="ECO:0000259" key="4">
    <source>
        <dbReference type="Pfam" id="PF00080"/>
    </source>
</evidence>
<keyword evidence="2" id="KW-0479">Metal-binding</keyword>
<dbReference type="GO" id="GO:0004784">
    <property type="term" value="F:superoxide dismutase activity"/>
    <property type="evidence" value="ECO:0007669"/>
    <property type="project" value="UniProtKB-EC"/>
</dbReference>
<proteinExistence type="inferred from homology"/>
<comment type="cofactor">
    <cofactor evidence="2">
        <name>Cu cation</name>
        <dbReference type="ChEBI" id="CHEBI:23378"/>
    </cofactor>
    <text evidence="2">Binds 1 copper ion per subunit.</text>
</comment>